<accession>A0A553N409</accession>
<dbReference type="Proteomes" id="UP000316079">
    <property type="component" value="Unassembled WGS sequence"/>
</dbReference>
<sequence length="129" mass="14630">MQRYKLDFRRVTFQSDCTNGQEIDGRQWCLMPLRFNNDNMMSGSPETNRTKGTCTRLQVTAWQTFGSREKDLCFTDSYAARSLGIMNVVAMTSTSPENNVSQSSQKSLSSSWDFSIAGEVIRFSSKLLN</sequence>
<dbReference type="AlphaFoldDB" id="A0A553N409"/>
<proteinExistence type="predicted"/>
<comment type="caution">
    <text evidence="1">The sequence shown here is derived from an EMBL/GenBank/DDBJ whole genome shotgun (WGS) entry which is preliminary data.</text>
</comment>
<organism evidence="1 2">
    <name type="scientific">Danionella cerebrum</name>
    <dbReference type="NCBI Taxonomy" id="2873325"/>
    <lineage>
        <taxon>Eukaryota</taxon>
        <taxon>Metazoa</taxon>
        <taxon>Chordata</taxon>
        <taxon>Craniata</taxon>
        <taxon>Vertebrata</taxon>
        <taxon>Euteleostomi</taxon>
        <taxon>Actinopterygii</taxon>
        <taxon>Neopterygii</taxon>
        <taxon>Teleostei</taxon>
        <taxon>Ostariophysi</taxon>
        <taxon>Cypriniformes</taxon>
        <taxon>Danionidae</taxon>
        <taxon>Danioninae</taxon>
        <taxon>Danionella</taxon>
    </lineage>
</organism>
<keyword evidence="2" id="KW-1185">Reference proteome</keyword>
<gene>
    <name evidence="1" type="ORF">DNTS_003734</name>
</gene>
<protein>
    <submittedName>
        <fullName evidence="1">Uncharacterized protein</fullName>
    </submittedName>
</protein>
<name>A0A553N409_9TELE</name>
<evidence type="ECO:0000313" key="2">
    <source>
        <dbReference type="Proteomes" id="UP000316079"/>
    </source>
</evidence>
<dbReference type="EMBL" id="SRMA01027076">
    <property type="protein sequence ID" value="TRY60162.1"/>
    <property type="molecule type" value="Genomic_DNA"/>
</dbReference>
<evidence type="ECO:0000313" key="1">
    <source>
        <dbReference type="EMBL" id="TRY60162.1"/>
    </source>
</evidence>
<reference evidence="1 2" key="1">
    <citation type="journal article" date="2019" name="Sci. Data">
        <title>Hybrid genome assembly and annotation of Danionella translucida.</title>
        <authorList>
            <person name="Kadobianskyi M."/>
            <person name="Schulze L."/>
            <person name="Schuelke M."/>
            <person name="Judkewitz B."/>
        </authorList>
    </citation>
    <scope>NUCLEOTIDE SEQUENCE [LARGE SCALE GENOMIC DNA]</scope>
    <source>
        <strain evidence="1 2">Bolton</strain>
    </source>
</reference>